<comment type="caution">
    <text evidence="2">The sequence shown here is derived from an EMBL/GenBank/DDBJ whole genome shotgun (WGS) entry which is preliminary data.</text>
</comment>
<dbReference type="Proteomes" id="UP000694044">
    <property type="component" value="Unassembled WGS sequence"/>
</dbReference>
<dbReference type="OrthoDB" id="159094at2759"/>
<keyword evidence="3" id="KW-1185">Reference proteome</keyword>
<dbReference type="AlphaFoldDB" id="A0A8T1WB21"/>
<organism evidence="2 3">
    <name type="scientific">Phytophthora pseudosyringae</name>
    <dbReference type="NCBI Taxonomy" id="221518"/>
    <lineage>
        <taxon>Eukaryota</taxon>
        <taxon>Sar</taxon>
        <taxon>Stramenopiles</taxon>
        <taxon>Oomycota</taxon>
        <taxon>Peronosporomycetes</taxon>
        <taxon>Peronosporales</taxon>
        <taxon>Peronosporaceae</taxon>
        <taxon>Phytophthora</taxon>
    </lineage>
</organism>
<name>A0A8T1WB21_9STRA</name>
<sequence>MNPVRTLEADADSRAVTKRRHSSKELGLTRGSNTAKVSTTQKIRTLRAQVASMEGELERLQLRWANHIHDNRSLVAAQRCVAEKHAANQSDTAHRNLHTILRQQQLLFATLQTAMLHAPLCSSGGDLFEALHFGTQLGPDEGEREKRLRAHNERALTTLPSIVKEASLVAISKVQGLQTEDKPVLPLSQIDVTGRGDCTLISSVFVSDIPHTSLEVVYAAVLGYFDSIPAVMKQHFGIGANHRKLNDKESPMHYQRSSFTGPGASWTENNVVCSELTSSHGIVHIDAVVDDPLYPVSPMASSRYGICCLTISPNKNALTDETLSVTLRWVVVYRYNMLPDDPAVKEDLEAIRPILNGDLITASVCNYIRELQRGQRQISYRKSWDLPGGNAHDQVE</sequence>
<protein>
    <submittedName>
        <fullName evidence="2">Uncharacterized protein</fullName>
    </submittedName>
</protein>
<gene>
    <name evidence="2" type="ORF">PHYPSEUDO_006649</name>
</gene>
<dbReference type="EMBL" id="JAGDFM010000027">
    <property type="protein sequence ID" value="KAG7390827.1"/>
    <property type="molecule type" value="Genomic_DNA"/>
</dbReference>
<evidence type="ECO:0000313" key="3">
    <source>
        <dbReference type="Proteomes" id="UP000694044"/>
    </source>
</evidence>
<evidence type="ECO:0000313" key="2">
    <source>
        <dbReference type="EMBL" id="KAG7390827.1"/>
    </source>
</evidence>
<evidence type="ECO:0000256" key="1">
    <source>
        <dbReference type="SAM" id="MobiDB-lite"/>
    </source>
</evidence>
<feature type="region of interest" description="Disordered" evidence="1">
    <location>
        <begin position="1"/>
        <end position="37"/>
    </location>
</feature>
<proteinExistence type="predicted"/>
<reference evidence="2" key="1">
    <citation type="submission" date="2021-02" db="EMBL/GenBank/DDBJ databases">
        <authorList>
            <person name="Palmer J.M."/>
        </authorList>
    </citation>
    <scope>NUCLEOTIDE SEQUENCE</scope>
    <source>
        <strain evidence="2">SCRP734</strain>
    </source>
</reference>
<accession>A0A8T1WB21</accession>